<evidence type="ECO:0000313" key="4">
    <source>
        <dbReference type="Proteomes" id="UP000477849"/>
    </source>
</evidence>
<dbReference type="PANTHER" id="PTHR30204:SF93">
    <property type="entry name" value="HTH MERR-TYPE DOMAIN-CONTAINING PROTEIN"/>
    <property type="match status" value="1"/>
</dbReference>
<dbReference type="InterPro" id="IPR016032">
    <property type="entry name" value="Sig_transdc_resp-reg_C-effctor"/>
</dbReference>
<name>A0A6M1RY40_9HYPH</name>
<gene>
    <name evidence="3" type="ORF">G6N76_04235</name>
</gene>
<dbReference type="SMART" id="SM00421">
    <property type="entry name" value="HTH_LUXR"/>
    <property type="match status" value="1"/>
</dbReference>
<dbReference type="Pfam" id="PF13411">
    <property type="entry name" value="MerR_1"/>
    <property type="match status" value="1"/>
</dbReference>
<feature type="domain" description="HTH merR-type" evidence="2">
    <location>
        <begin position="41"/>
        <end position="105"/>
    </location>
</feature>
<keyword evidence="1" id="KW-0238">DNA-binding</keyword>
<dbReference type="CDD" id="cd00592">
    <property type="entry name" value="HTH_MerR-like"/>
    <property type="match status" value="1"/>
</dbReference>
<keyword evidence="4" id="KW-1185">Reference proteome</keyword>
<evidence type="ECO:0000259" key="2">
    <source>
        <dbReference type="PROSITE" id="PS50937"/>
    </source>
</evidence>
<dbReference type="PROSITE" id="PS50937">
    <property type="entry name" value="HTH_MERR_2"/>
    <property type="match status" value="1"/>
</dbReference>
<reference evidence="3 4" key="1">
    <citation type="submission" date="2020-02" db="EMBL/GenBank/DDBJ databases">
        <title>Genome sequence of the type strain CCBAU10050 of Rhizobium daejeonense.</title>
        <authorList>
            <person name="Gao J."/>
            <person name="Sun J."/>
        </authorList>
    </citation>
    <scope>NUCLEOTIDE SEQUENCE [LARGE SCALE GENOMIC DNA]</scope>
    <source>
        <strain evidence="3 4">CCBAU10050</strain>
    </source>
</reference>
<organism evidence="3 4">
    <name type="scientific">Rhizobium daejeonense</name>
    <dbReference type="NCBI Taxonomy" id="240521"/>
    <lineage>
        <taxon>Bacteria</taxon>
        <taxon>Pseudomonadati</taxon>
        <taxon>Pseudomonadota</taxon>
        <taxon>Alphaproteobacteria</taxon>
        <taxon>Hyphomicrobiales</taxon>
        <taxon>Rhizobiaceae</taxon>
        <taxon>Rhizobium/Agrobacterium group</taxon>
        <taxon>Rhizobium</taxon>
    </lineage>
</organism>
<dbReference type="GO" id="GO:0003677">
    <property type="term" value="F:DNA binding"/>
    <property type="evidence" value="ECO:0007669"/>
    <property type="project" value="UniProtKB-KW"/>
</dbReference>
<dbReference type="Gene3D" id="1.10.1660.10">
    <property type="match status" value="1"/>
</dbReference>
<dbReference type="PANTHER" id="PTHR30204">
    <property type="entry name" value="REDOX-CYCLING DRUG-SENSING TRANSCRIPTIONAL ACTIVATOR SOXR"/>
    <property type="match status" value="1"/>
</dbReference>
<dbReference type="Proteomes" id="UP000477849">
    <property type="component" value="Unassembled WGS sequence"/>
</dbReference>
<dbReference type="RefSeq" id="WP_163899658.1">
    <property type="nucleotide sequence ID" value="NZ_CP048427.1"/>
</dbReference>
<accession>A0A6M1RY40</accession>
<comment type="caution">
    <text evidence="3">The sequence shown here is derived from an EMBL/GenBank/DDBJ whole genome shotgun (WGS) entry which is preliminary data.</text>
</comment>
<sequence length="229" mass="25106">MAEGLHHRKSARDTRAGATSETIYLPAVELPAQLPEGPVAIAEMASLFGVTHRTLHFYEEKGLIKAGRVGLMRVYGRQDIYRMAVITACRDVGMPVAAIQDLMEALKKARSQAKADALFAEALLARQGELTANLSTIHHQMQQIARIMASDKVEGQSARLQQAQHIGLTDVERRCLELMAEGYASMRLARALNVSTGEISRIEGEIIRKFDASNRFQAVAKAVLLGLVN</sequence>
<dbReference type="GO" id="GO:0003700">
    <property type="term" value="F:DNA-binding transcription factor activity"/>
    <property type="evidence" value="ECO:0007669"/>
    <property type="project" value="InterPro"/>
</dbReference>
<dbReference type="AlphaFoldDB" id="A0A6M1RY40"/>
<proteinExistence type="predicted"/>
<dbReference type="InterPro" id="IPR000792">
    <property type="entry name" value="Tscrpt_reg_LuxR_C"/>
</dbReference>
<dbReference type="InterPro" id="IPR047057">
    <property type="entry name" value="MerR_fam"/>
</dbReference>
<dbReference type="SUPFAM" id="SSF46894">
    <property type="entry name" value="C-terminal effector domain of the bipartite response regulators"/>
    <property type="match status" value="1"/>
</dbReference>
<dbReference type="Pfam" id="PF00196">
    <property type="entry name" value="GerE"/>
    <property type="match status" value="1"/>
</dbReference>
<dbReference type="SUPFAM" id="SSF46955">
    <property type="entry name" value="Putative DNA-binding domain"/>
    <property type="match status" value="1"/>
</dbReference>
<dbReference type="SMART" id="SM00422">
    <property type="entry name" value="HTH_MERR"/>
    <property type="match status" value="1"/>
</dbReference>
<evidence type="ECO:0000313" key="3">
    <source>
        <dbReference type="EMBL" id="NGO62871.1"/>
    </source>
</evidence>
<dbReference type="Gene3D" id="1.10.10.10">
    <property type="entry name" value="Winged helix-like DNA-binding domain superfamily/Winged helix DNA-binding domain"/>
    <property type="match status" value="1"/>
</dbReference>
<dbReference type="InterPro" id="IPR000551">
    <property type="entry name" value="MerR-type_HTH_dom"/>
</dbReference>
<dbReference type="InterPro" id="IPR036388">
    <property type="entry name" value="WH-like_DNA-bd_sf"/>
</dbReference>
<evidence type="ECO:0000256" key="1">
    <source>
        <dbReference type="ARBA" id="ARBA00023125"/>
    </source>
</evidence>
<protein>
    <submittedName>
        <fullName evidence="3">MerR family transcriptional regulator</fullName>
    </submittedName>
</protein>
<dbReference type="EMBL" id="JAAKZH010000001">
    <property type="protein sequence ID" value="NGO62871.1"/>
    <property type="molecule type" value="Genomic_DNA"/>
</dbReference>
<dbReference type="InterPro" id="IPR009061">
    <property type="entry name" value="DNA-bd_dom_put_sf"/>
</dbReference>